<dbReference type="InterPro" id="IPR026147">
    <property type="entry name" value="Rab3GAP1_conserved"/>
</dbReference>
<dbReference type="Gene3D" id="3.30.559.10">
    <property type="entry name" value="Chloramphenicol acetyltransferase-like domain"/>
    <property type="match status" value="1"/>
</dbReference>
<comment type="subunit">
    <text evidence="5">Forms a 24-polypeptide structural core with octahedral symmetry.</text>
</comment>
<dbReference type="GO" id="GO:0004149">
    <property type="term" value="F:dihydrolipoyllysine-residue succinyltransferase activity"/>
    <property type="evidence" value="ECO:0007669"/>
    <property type="project" value="UniProtKB-EC"/>
</dbReference>
<gene>
    <name evidence="17" type="ORF">F2Q69_00043700</name>
</gene>
<dbReference type="GO" id="GO:0005739">
    <property type="term" value="C:mitochondrion"/>
    <property type="evidence" value="ECO:0007669"/>
    <property type="project" value="UniProtKB-SubCell"/>
</dbReference>
<evidence type="ECO:0000256" key="9">
    <source>
        <dbReference type="ARBA" id="ARBA00022823"/>
    </source>
</evidence>
<dbReference type="InterPro" id="IPR006255">
    <property type="entry name" value="SucB"/>
</dbReference>
<dbReference type="NCBIfam" id="TIGR01347">
    <property type="entry name" value="sucB"/>
    <property type="match status" value="1"/>
</dbReference>
<dbReference type="Pfam" id="PF00198">
    <property type="entry name" value="2-oxoacid_dh"/>
    <property type="match status" value="1"/>
</dbReference>
<keyword evidence="12" id="KW-0012">Acyltransferase</keyword>
<keyword evidence="9" id="KW-0450">Lipoyl</keyword>
<name>A0A8S9NIU4_BRACR</name>
<dbReference type="EMBL" id="QGKX02001621">
    <property type="protein sequence ID" value="KAF3503892.1"/>
    <property type="molecule type" value="Genomic_DNA"/>
</dbReference>
<comment type="cofactor">
    <cofactor evidence="1">
        <name>(R)-lipoate</name>
        <dbReference type="ChEBI" id="CHEBI:83088"/>
    </cofactor>
</comment>
<protein>
    <recommendedName>
        <fullName evidence="6">dihydrolipoyllysine-residue succinyltransferase</fullName>
        <ecNumber evidence="6">2.3.1.61</ecNumber>
    </recommendedName>
</protein>
<accession>A0A8S9NIU4</accession>
<comment type="similarity">
    <text evidence="4">Belongs to the 2-oxoacid dehydrogenase family.</text>
</comment>
<dbReference type="InterPro" id="IPR011053">
    <property type="entry name" value="Single_hybrid_motif"/>
</dbReference>
<feature type="compositionally biased region" description="Basic and acidic residues" evidence="15">
    <location>
        <begin position="456"/>
        <end position="483"/>
    </location>
</feature>
<evidence type="ECO:0000256" key="12">
    <source>
        <dbReference type="ARBA" id="ARBA00023315"/>
    </source>
</evidence>
<dbReference type="AlphaFoldDB" id="A0A8S9NIU4"/>
<dbReference type="PANTHER" id="PTHR43416">
    <property type="entry name" value="DIHYDROLIPOYLLYSINE-RESIDUE SUCCINYLTRANSFERASE COMPONENT OF 2-OXOGLUTARATE DEHYDROGENASE COMPLEX, MITOCHONDRIAL-RELATED"/>
    <property type="match status" value="1"/>
</dbReference>
<dbReference type="CDD" id="cd06849">
    <property type="entry name" value="lipoyl_domain"/>
    <property type="match status" value="1"/>
</dbReference>
<sequence length="736" mass="80677">MQYEENEVKPQGWRTAHIRKKQEWQNKLKNLRIGRKEVVEDKDKAEDSTMLAPFYDQNSLILKAQEQEAKASDVGNLIQVLNTVDVNSIPRASVVKQLAIAIEAGKMAKTMKEFAASSGSSSPGRDRGGLSLSAVKSMVLGEKEDKIGFDSRDEEKLVSLINAMFNVDGNFLVRMIVSDLESPTNRASFAKDLHVAPPSSFVVKLAEVIGSFTTPSRMALFWCRVVDEEGPLLTEDLIKETEELVLRTGSMGAGCSQLLSDMQAFKAANPGCILEDFVRWHSPPDWTGNDTSSGDDSSPLRGQLSIRMQKEGNLWRELWETAKPLPAVKQTPLYDEDFAVEGILNSLEDIPPVDFFGQLFVSLVRDVVEAVVPHMGESITDGTLANFLKQPGDRVEADEAIAQIETDKVTIDIASPASGVIQEFLVKEGDTVEPGNKVAIISKSADAVSHVAPSEKIPEKAAPKPSPAEEPKVESTKVAEKPKASSPPPPPTKQSAKEPQLPPKDRERRVPMTRLRKRVATRLKDSQNTFALLTTFNEIDMTNLMKLRSQYKDAFFEKHGVKLGLMSGFIKAAVSALQAQPVVNAVIDGDDIIYRDYIDISIAVGTSKGLVVPVIRGADQMNFADIEKTINSLAKKANEGTISIDEMAGGSFTVSNGGVYGSLISTPIINPPQSAILGMHSIVQRPMVVGGSVVPRPMMYVALTYDHRLIDGREAVYFLRRIKDVVEDPQRLLLDI</sequence>
<dbReference type="GO" id="GO:0045252">
    <property type="term" value="C:oxoglutarate dehydrogenase complex"/>
    <property type="evidence" value="ECO:0007669"/>
    <property type="project" value="InterPro"/>
</dbReference>
<evidence type="ECO:0000256" key="11">
    <source>
        <dbReference type="ARBA" id="ARBA00023128"/>
    </source>
</evidence>
<evidence type="ECO:0000256" key="1">
    <source>
        <dbReference type="ARBA" id="ARBA00001938"/>
    </source>
</evidence>
<keyword evidence="8" id="KW-0808">Transferase</keyword>
<keyword evidence="10" id="KW-0809">Transit peptide</keyword>
<dbReference type="SUPFAM" id="SSF52777">
    <property type="entry name" value="CoA-dependent acyltransferases"/>
    <property type="match status" value="1"/>
</dbReference>
<evidence type="ECO:0000256" key="6">
    <source>
        <dbReference type="ARBA" id="ARBA00012945"/>
    </source>
</evidence>
<comment type="function">
    <text evidence="13">The 2-oxoglutarate dehydrogenase complex catalyzes the overall conversion of 2-oxoglutarate to succinyl-CoA and CO(2). It contains multiple copies of three enzymatic components: 2-oxoglutarate dehydrogenase (E1), dihydrolipoamide succinyltransferase (E2) and lipoamide dehydrogenase (E3).</text>
</comment>
<proteinExistence type="inferred from homology"/>
<dbReference type="InterPro" id="IPR000089">
    <property type="entry name" value="Biotin_lipoyl"/>
</dbReference>
<evidence type="ECO:0000256" key="15">
    <source>
        <dbReference type="SAM" id="MobiDB-lite"/>
    </source>
</evidence>
<dbReference type="PROSITE" id="PS00189">
    <property type="entry name" value="LIPOYL"/>
    <property type="match status" value="1"/>
</dbReference>
<feature type="region of interest" description="Disordered" evidence="15">
    <location>
        <begin position="449"/>
        <end position="514"/>
    </location>
</feature>
<evidence type="ECO:0000259" key="16">
    <source>
        <dbReference type="PROSITE" id="PS50968"/>
    </source>
</evidence>
<dbReference type="InterPro" id="IPR003016">
    <property type="entry name" value="2-oxoA_DH_lipoyl-BS"/>
</dbReference>
<dbReference type="InterPro" id="IPR023213">
    <property type="entry name" value="CAT-like_dom_sf"/>
</dbReference>
<evidence type="ECO:0000313" key="17">
    <source>
        <dbReference type="EMBL" id="KAF3503892.1"/>
    </source>
</evidence>
<dbReference type="Proteomes" id="UP000712600">
    <property type="component" value="Unassembled WGS sequence"/>
</dbReference>
<dbReference type="Pfam" id="PF13890">
    <property type="entry name" value="Rab3-GTPase_cat"/>
    <property type="match status" value="1"/>
</dbReference>
<evidence type="ECO:0000313" key="18">
    <source>
        <dbReference type="Proteomes" id="UP000712600"/>
    </source>
</evidence>
<keyword evidence="7" id="KW-0816">Tricarboxylic acid cycle</keyword>
<dbReference type="Gene3D" id="2.40.50.100">
    <property type="match status" value="1"/>
</dbReference>
<dbReference type="PANTHER" id="PTHR43416:SF41">
    <property type="entry name" value="DIHYDROLIPOYLLYSINE-RESIDUE SUCCINYLTRANSFERASE COMPONENT OF 2-OXOGLUTARATE DEHYDROGENASE COMPLEX 2, MITOCHONDRIAL"/>
    <property type="match status" value="1"/>
</dbReference>
<evidence type="ECO:0000256" key="7">
    <source>
        <dbReference type="ARBA" id="ARBA00022532"/>
    </source>
</evidence>
<evidence type="ECO:0000256" key="13">
    <source>
        <dbReference type="ARBA" id="ARBA00037426"/>
    </source>
</evidence>
<keyword evidence="11" id="KW-0496">Mitochondrion</keyword>
<organism evidence="17 18">
    <name type="scientific">Brassica cretica</name>
    <name type="common">Mustard</name>
    <dbReference type="NCBI Taxonomy" id="69181"/>
    <lineage>
        <taxon>Eukaryota</taxon>
        <taxon>Viridiplantae</taxon>
        <taxon>Streptophyta</taxon>
        <taxon>Embryophyta</taxon>
        <taxon>Tracheophyta</taxon>
        <taxon>Spermatophyta</taxon>
        <taxon>Magnoliopsida</taxon>
        <taxon>eudicotyledons</taxon>
        <taxon>Gunneridae</taxon>
        <taxon>Pentapetalae</taxon>
        <taxon>rosids</taxon>
        <taxon>malvids</taxon>
        <taxon>Brassicales</taxon>
        <taxon>Brassicaceae</taxon>
        <taxon>Brassiceae</taxon>
        <taxon>Brassica</taxon>
    </lineage>
</organism>
<evidence type="ECO:0000256" key="8">
    <source>
        <dbReference type="ARBA" id="ARBA00022679"/>
    </source>
</evidence>
<evidence type="ECO:0000256" key="5">
    <source>
        <dbReference type="ARBA" id="ARBA00011484"/>
    </source>
</evidence>
<evidence type="ECO:0000256" key="2">
    <source>
        <dbReference type="ARBA" id="ARBA00004173"/>
    </source>
</evidence>
<dbReference type="GO" id="GO:0006099">
    <property type="term" value="P:tricarboxylic acid cycle"/>
    <property type="evidence" value="ECO:0007669"/>
    <property type="project" value="UniProtKB-KW"/>
</dbReference>
<evidence type="ECO:0000256" key="10">
    <source>
        <dbReference type="ARBA" id="ARBA00022946"/>
    </source>
</evidence>
<feature type="domain" description="Lipoyl-binding" evidence="16">
    <location>
        <begin position="367"/>
        <end position="442"/>
    </location>
</feature>
<evidence type="ECO:0000256" key="4">
    <source>
        <dbReference type="ARBA" id="ARBA00007317"/>
    </source>
</evidence>
<evidence type="ECO:0000256" key="14">
    <source>
        <dbReference type="ARBA" id="ARBA00052761"/>
    </source>
</evidence>
<dbReference type="FunFam" id="3.30.559.10:FF:000006">
    <property type="entry name" value="Dihydrolipoyllysine-residue succinyltransferase component of 2-oxoglutarate dehydrogenase complex, mitochondrial"/>
    <property type="match status" value="1"/>
</dbReference>
<dbReference type="PROSITE" id="PS50968">
    <property type="entry name" value="BIOTINYL_LIPOYL"/>
    <property type="match status" value="1"/>
</dbReference>
<dbReference type="Pfam" id="PF00364">
    <property type="entry name" value="Biotin_lipoyl"/>
    <property type="match status" value="1"/>
</dbReference>
<evidence type="ECO:0000256" key="3">
    <source>
        <dbReference type="ARBA" id="ARBA00005145"/>
    </source>
</evidence>
<comment type="pathway">
    <text evidence="3">Amino-acid degradation; L-lysine degradation via saccharopine pathway; glutaryl-CoA from L-lysine: step 6/6.</text>
</comment>
<dbReference type="SUPFAM" id="SSF51230">
    <property type="entry name" value="Single hybrid motif"/>
    <property type="match status" value="1"/>
</dbReference>
<dbReference type="InterPro" id="IPR001078">
    <property type="entry name" value="2-oxoacid_DH_actylTfrase"/>
</dbReference>
<dbReference type="InterPro" id="IPR050537">
    <property type="entry name" value="2-oxoacid_dehydrogenase"/>
</dbReference>
<comment type="subcellular location">
    <subcellularLocation>
        <location evidence="2">Mitochondrion</location>
    </subcellularLocation>
</comment>
<dbReference type="EC" id="2.3.1.61" evidence="6"/>
<comment type="caution">
    <text evidence="17">The sequence shown here is derived from an EMBL/GenBank/DDBJ whole genome shotgun (WGS) entry which is preliminary data.</text>
</comment>
<comment type="catalytic activity">
    <reaction evidence="14">
        <text>N(6)-[(R)-dihydrolipoyl]-L-lysyl-[protein] + succinyl-CoA = N(6)-[(R)-S(8)-succinyldihydrolipoyl]-L-lysyl-[protein] + CoA</text>
        <dbReference type="Rhea" id="RHEA:15213"/>
        <dbReference type="Rhea" id="RHEA-COMP:10475"/>
        <dbReference type="Rhea" id="RHEA-COMP:20092"/>
        <dbReference type="ChEBI" id="CHEBI:57287"/>
        <dbReference type="ChEBI" id="CHEBI:57292"/>
        <dbReference type="ChEBI" id="CHEBI:83100"/>
        <dbReference type="ChEBI" id="CHEBI:83120"/>
        <dbReference type="EC" id="2.3.1.61"/>
    </reaction>
</comment>
<reference evidence="17" key="1">
    <citation type="submission" date="2019-12" db="EMBL/GenBank/DDBJ databases">
        <title>Genome sequencing and annotation of Brassica cretica.</title>
        <authorList>
            <person name="Studholme D.J."/>
            <person name="Sarris P."/>
        </authorList>
    </citation>
    <scope>NUCLEOTIDE SEQUENCE</scope>
    <source>
        <strain evidence="17">PFS-109/04</strain>
        <tissue evidence="17">Leaf</tissue>
    </source>
</reference>